<keyword evidence="7" id="KW-0326">Glycosidase</keyword>
<reference evidence="11 12" key="1">
    <citation type="journal article" date="2018" name="Evol. Lett.">
        <title>Horizontal gene cluster transfer increased hallucinogenic mushroom diversity.</title>
        <authorList>
            <person name="Reynolds H.T."/>
            <person name="Vijayakumar V."/>
            <person name="Gluck-Thaler E."/>
            <person name="Korotkin H.B."/>
            <person name="Matheny P.B."/>
            <person name="Slot J.C."/>
        </authorList>
    </citation>
    <scope>NUCLEOTIDE SEQUENCE [LARGE SCALE GENOMIC DNA]</scope>
    <source>
        <strain evidence="11 12">2629</strain>
    </source>
</reference>
<dbReference type="GO" id="GO:0016020">
    <property type="term" value="C:membrane"/>
    <property type="evidence" value="ECO:0007669"/>
    <property type="project" value="InterPro"/>
</dbReference>
<evidence type="ECO:0000256" key="2">
    <source>
        <dbReference type="ARBA" id="ARBA00007658"/>
    </source>
</evidence>
<keyword evidence="9" id="KW-0732">Signal</keyword>
<evidence type="ECO:0000313" key="12">
    <source>
        <dbReference type="Proteomes" id="UP000284842"/>
    </source>
</evidence>
<feature type="active site" evidence="5">
    <location>
        <position position="269"/>
    </location>
</feature>
<name>A0A409VCC8_9AGAR</name>
<sequence>MKWGRYWPECILTTGVLAVNGFRWFQTTTASQSPPPVKALTSRREQIRELWYHGFDHYMNYAFPLDELTPLTCAGQGPDWENPANFAANDVAGNFSLTLIDVLDTLVVLDDRIGFEKAVKNVIDVVSFDVDTRPQLFETTIRVMGGLLSGHIFADQKNQPFHLPWYKGELLDLAYDLGKRLLPAFSTPTGLPYARVNLRKGVLKGESVETCTAGAGSLILEFATLSRLTGDDRFEKAAHKAFFGLWNRKSDIGLKWTHPETASIGAGMDSFYEYALKWYIMSGEIEFLDVWDDAYAALMRYSRARDGYWVLAGDVQNAIKLHMLYYNLWKQHSGLPEVYDTNFKQATSFQYPLRPEFIESTWYLYRATRDPFYLDVGERVLFDITTRAKVDCGLTGISDLRTNKRDNRMESFALSETLKYLYLLFDEENRLHLDDSNYVFTTEGHILTLAPEHLKPLHAARKKARTIEEHQCPAYTPNMAGYDHKKTKSGLVQGVRSRPDVEYARHLVGAGASTAEQAYWSPDGYCEKPYVEPYSYDFILAPNGKTVPEDLSPSFLKLAPVKDGYILHNLTGIRAQIVQRLDNTGYDLRKLGHYSIRPGQLVYINDSSIFASSDDGHIAQETLHRRDPEVHMNVFTENFELPSHLQIDAFTEKGIDVSVVGYSAQFGADLSSSYHDSKSPIPLIRSEEGVAVHLDLENPFGCSPFKKEYPNRLLLIHRGQCTFLEKLLQARAASAEGIIIISDDDLAINPTASKAEIEAAGDLSQLSVILLPKTTGTTFQDLLTASSKLDGVTIKVSVPLPEHSAYSDDSTQKPNDEDQEEKGKDPNRILYINGHPLINTRLLI</sequence>
<feature type="active site" description="Proton donor" evidence="5">
    <location>
        <position position="138"/>
    </location>
</feature>
<comment type="caution">
    <text evidence="11">The sequence shown here is derived from an EMBL/GenBank/DDBJ whole genome shotgun (WGS) entry which is preliminary data.</text>
</comment>
<keyword evidence="6" id="KW-0106">Calcium</keyword>
<dbReference type="PANTHER" id="PTHR45679:SF5">
    <property type="entry name" value="ER DEGRADATION-ENHANCING ALPHA-MANNOSIDASE-LIKE PROTEIN 1"/>
    <property type="match status" value="1"/>
</dbReference>
<dbReference type="Pfam" id="PF01532">
    <property type="entry name" value="Glyco_hydro_47"/>
    <property type="match status" value="2"/>
</dbReference>
<comment type="cofactor">
    <cofactor evidence="6">
        <name>Ca(2+)</name>
        <dbReference type="ChEBI" id="CHEBI:29108"/>
    </cofactor>
</comment>
<dbReference type="Gene3D" id="3.50.30.30">
    <property type="match status" value="1"/>
</dbReference>
<dbReference type="GO" id="GO:0005975">
    <property type="term" value="P:carbohydrate metabolic process"/>
    <property type="evidence" value="ECO:0007669"/>
    <property type="project" value="InterPro"/>
</dbReference>
<dbReference type="STRING" id="181874.A0A409VCC8"/>
<dbReference type="OrthoDB" id="8118055at2759"/>
<evidence type="ECO:0000256" key="3">
    <source>
        <dbReference type="ARBA" id="ARBA00022824"/>
    </source>
</evidence>
<dbReference type="PANTHER" id="PTHR45679">
    <property type="entry name" value="ER DEGRADATION-ENHANCING ALPHA-MANNOSIDASE-LIKE PROTEIN 2"/>
    <property type="match status" value="1"/>
</dbReference>
<feature type="signal peptide" evidence="9">
    <location>
        <begin position="1"/>
        <end position="18"/>
    </location>
</feature>
<dbReference type="InterPro" id="IPR036026">
    <property type="entry name" value="Seven-hairpin_glycosidases"/>
</dbReference>
<evidence type="ECO:0000256" key="8">
    <source>
        <dbReference type="SAM" id="MobiDB-lite"/>
    </source>
</evidence>
<dbReference type="InParanoid" id="A0A409VCC8"/>
<feature type="compositionally biased region" description="Basic and acidic residues" evidence="8">
    <location>
        <begin position="810"/>
        <end position="827"/>
    </location>
</feature>
<feature type="active site" description="Proton donor" evidence="5">
    <location>
        <position position="337"/>
    </location>
</feature>
<feature type="domain" description="PA" evidence="10">
    <location>
        <begin position="698"/>
        <end position="776"/>
    </location>
</feature>
<dbReference type="GO" id="GO:0044322">
    <property type="term" value="C:endoplasmic reticulum quality control compartment"/>
    <property type="evidence" value="ECO:0007669"/>
    <property type="project" value="GOC"/>
</dbReference>
<feature type="active site" evidence="5">
    <location>
        <position position="356"/>
    </location>
</feature>
<proteinExistence type="inferred from homology"/>
<dbReference type="GO" id="GO:0036503">
    <property type="term" value="P:ERAD pathway"/>
    <property type="evidence" value="ECO:0007669"/>
    <property type="project" value="UniProtKB-ARBA"/>
</dbReference>
<keyword evidence="12" id="KW-1185">Reference proteome</keyword>
<dbReference type="Gene3D" id="1.50.10.10">
    <property type="match status" value="1"/>
</dbReference>
<evidence type="ECO:0000259" key="10">
    <source>
        <dbReference type="Pfam" id="PF02225"/>
    </source>
</evidence>
<evidence type="ECO:0000313" key="11">
    <source>
        <dbReference type="EMBL" id="PPQ64702.1"/>
    </source>
</evidence>
<comment type="similarity">
    <text evidence="2 7">Belongs to the glycosyl hydrolase 47 family.</text>
</comment>
<dbReference type="GO" id="GO:1904380">
    <property type="term" value="P:endoplasmic reticulum mannose trimming"/>
    <property type="evidence" value="ECO:0007669"/>
    <property type="project" value="InterPro"/>
</dbReference>
<keyword evidence="4" id="KW-0325">Glycoprotein</keyword>
<dbReference type="SUPFAM" id="SSF48225">
    <property type="entry name" value="Seven-hairpin glycosidases"/>
    <property type="match status" value="1"/>
</dbReference>
<evidence type="ECO:0000256" key="1">
    <source>
        <dbReference type="ARBA" id="ARBA00004240"/>
    </source>
</evidence>
<accession>A0A409VCC8</accession>
<feature type="chain" id="PRO_5019531418" description="alpha-1,2-Mannosidase" evidence="9">
    <location>
        <begin position="19"/>
        <end position="844"/>
    </location>
</feature>
<dbReference type="AlphaFoldDB" id="A0A409VCC8"/>
<comment type="subcellular location">
    <subcellularLocation>
        <location evidence="1">Endoplasmic reticulum</location>
    </subcellularLocation>
</comment>
<feature type="region of interest" description="Disordered" evidence="8">
    <location>
        <begin position="802"/>
        <end position="830"/>
    </location>
</feature>
<dbReference type="PRINTS" id="PR00747">
    <property type="entry name" value="GLYHDRLASE47"/>
</dbReference>
<keyword evidence="6" id="KW-0479">Metal-binding</keyword>
<dbReference type="InterPro" id="IPR003137">
    <property type="entry name" value="PA_domain"/>
</dbReference>
<evidence type="ECO:0000256" key="4">
    <source>
        <dbReference type="ARBA" id="ARBA00023180"/>
    </source>
</evidence>
<dbReference type="GO" id="GO:0005509">
    <property type="term" value="F:calcium ion binding"/>
    <property type="evidence" value="ECO:0007669"/>
    <property type="project" value="InterPro"/>
</dbReference>
<protein>
    <recommendedName>
        <fullName evidence="7">alpha-1,2-Mannosidase</fullName>
        <ecNumber evidence="7">3.2.1.-</ecNumber>
    </recommendedName>
</protein>
<gene>
    <name evidence="11" type="ORF">CVT24_008329</name>
</gene>
<keyword evidence="3" id="KW-0256">Endoplasmic reticulum</keyword>
<keyword evidence="7" id="KW-0378">Hydrolase</keyword>
<evidence type="ECO:0000256" key="5">
    <source>
        <dbReference type="PIRSR" id="PIRSR601382-1"/>
    </source>
</evidence>
<feature type="binding site" evidence="6">
    <location>
        <position position="442"/>
    </location>
    <ligand>
        <name>Ca(2+)</name>
        <dbReference type="ChEBI" id="CHEBI:29108"/>
    </ligand>
</feature>
<dbReference type="Proteomes" id="UP000284842">
    <property type="component" value="Unassembled WGS sequence"/>
</dbReference>
<dbReference type="InterPro" id="IPR001382">
    <property type="entry name" value="Glyco_hydro_47"/>
</dbReference>
<dbReference type="EC" id="3.2.1.-" evidence="7"/>
<dbReference type="FunCoup" id="A0A409VCC8">
    <property type="interactions" value="327"/>
</dbReference>
<evidence type="ECO:0000256" key="9">
    <source>
        <dbReference type="SAM" id="SignalP"/>
    </source>
</evidence>
<dbReference type="EMBL" id="NHTK01006083">
    <property type="protein sequence ID" value="PPQ64702.1"/>
    <property type="molecule type" value="Genomic_DNA"/>
</dbReference>
<evidence type="ECO:0000256" key="6">
    <source>
        <dbReference type="PIRSR" id="PIRSR601382-2"/>
    </source>
</evidence>
<dbReference type="GO" id="GO:0004571">
    <property type="term" value="F:mannosyl-oligosaccharide 1,2-alpha-mannosidase activity"/>
    <property type="evidence" value="ECO:0007669"/>
    <property type="project" value="InterPro"/>
</dbReference>
<organism evidence="11 12">
    <name type="scientific">Panaeolus cyanescens</name>
    <dbReference type="NCBI Taxonomy" id="181874"/>
    <lineage>
        <taxon>Eukaryota</taxon>
        <taxon>Fungi</taxon>
        <taxon>Dikarya</taxon>
        <taxon>Basidiomycota</taxon>
        <taxon>Agaricomycotina</taxon>
        <taxon>Agaricomycetes</taxon>
        <taxon>Agaricomycetidae</taxon>
        <taxon>Agaricales</taxon>
        <taxon>Agaricineae</taxon>
        <taxon>Galeropsidaceae</taxon>
        <taxon>Panaeolus</taxon>
    </lineage>
</organism>
<evidence type="ECO:0000256" key="7">
    <source>
        <dbReference type="RuleBase" id="RU361193"/>
    </source>
</evidence>
<dbReference type="Pfam" id="PF02225">
    <property type="entry name" value="PA"/>
    <property type="match status" value="1"/>
</dbReference>
<dbReference type="InterPro" id="IPR044674">
    <property type="entry name" value="EDEM1/2/3"/>
</dbReference>
<dbReference type="InterPro" id="IPR012341">
    <property type="entry name" value="6hp_glycosidase-like_sf"/>
</dbReference>